<evidence type="ECO:0000259" key="1">
    <source>
        <dbReference type="Pfam" id="PF00248"/>
    </source>
</evidence>
<evidence type="ECO:0000313" key="2">
    <source>
        <dbReference type="EMBL" id="SVA28912.1"/>
    </source>
</evidence>
<dbReference type="InterPro" id="IPR035959">
    <property type="entry name" value="RutC-like_sf"/>
</dbReference>
<gene>
    <name evidence="2" type="ORF">METZ01_LOCUS81766</name>
</gene>
<dbReference type="PRINTS" id="PR00069">
    <property type="entry name" value="ALDKETRDTASE"/>
</dbReference>
<dbReference type="Gene3D" id="3.30.1330.40">
    <property type="entry name" value="RutC-like"/>
    <property type="match status" value="1"/>
</dbReference>
<dbReference type="PANTHER" id="PTHR43147:SF2">
    <property type="entry name" value="NADP-DEPENDENT OXIDOREDUCTASE DOMAIN-CONTAINING PROTEIN"/>
    <property type="match status" value="1"/>
</dbReference>
<feature type="domain" description="NADP-dependent oxidoreductase" evidence="1">
    <location>
        <begin position="6"/>
        <end position="287"/>
    </location>
</feature>
<dbReference type="CDD" id="cd06154">
    <property type="entry name" value="YjgF_YER057c_UK114_like_6"/>
    <property type="match status" value="1"/>
</dbReference>
<protein>
    <recommendedName>
        <fullName evidence="1">NADP-dependent oxidoreductase domain-containing protein</fullName>
    </recommendedName>
</protein>
<organism evidence="2">
    <name type="scientific">marine metagenome</name>
    <dbReference type="NCBI Taxonomy" id="408172"/>
    <lineage>
        <taxon>unclassified sequences</taxon>
        <taxon>metagenomes</taxon>
        <taxon>ecological metagenomes</taxon>
    </lineage>
</organism>
<dbReference type="InterPro" id="IPR020471">
    <property type="entry name" value="AKR"/>
</dbReference>
<dbReference type="AlphaFoldDB" id="A0A381UL53"/>
<dbReference type="InterPro" id="IPR036812">
    <property type="entry name" value="NAD(P)_OxRdtase_dom_sf"/>
</dbReference>
<dbReference type="CDD" id="cd19101">
    <property type="entry name" value="AKR_unchar"/>
    <property type="match status" value="1"/>
</dbReference>
<dbReference type="InterPro" id="IPR006175">
    <property type="entry name" value="YjgF/YER057c/UK114"/>
</dbReference>
<accession>A0A381UL53</accession>
<reference evidence="2" key="1">
    <citation type="submission" date="2018-05" db="EMBL/GenBank/DDBJ databases">
        <authorList>
            <person name="Lanie J.A."/>
            <person name="Ng W.-L."/>
            <person name="Kazmierczak K.M."/>
            <person name="Andrzejewski T.M."/>
            <person name="Davidsen T.M."/>
            <person name="Wayne K.J."/>
            <person name="Tettelin H."/>
            <person name="Glass J.I."/>
            <person name="Rusch D."/>
            <person name="Podicherti R."/>
            <person name="Tsui H.-C.T."/>
            <person name="Winkler M.E."/>
        </authorList>
    </citation>
    <scope>NUCLEOTIDE SEQUENCE</scope>
</reference>
<dbReference type="EMBL" id="UINC01006665">
    <property type="protein sequence ID" value="SVA28912.1"/>
    <property type="molecule type" value="Genomic_DNA"/>
</dbReference>
<dbReference type="GO" id="GO:0016491">
    <property type="term" value="F:oxidoreductase activity"/>
    <property type="evidence" value="ECO:0007669"/>
    <property type="project" value="InterPro"/>
</dbReference>
<dbReference type="SUPFAM" id="SSF55298">
    <property type="entry name" value="YjgF-like"/>
    <property type="match status" value="1"/>
</dbReference>
<name>A0A381UL53_9ZZZZ</name>
<dbReference type="SUPFAM" id="SSF51430">
    <property type="entry name" value="NAD(P)-linked oxidoreductase"/>
    <property type="match status" value="1"/>
</dbReference>
<dbReference type="PANTHER" id="PTHR43147">
    <property type="entry name" value="PROTEIN TAS"/>
    <property type="match status" value="1"/>
</dbReference>
<dbReference type="Gene3D" id="3.20.20.100">
    <property type="entry name" value="NADP-dependent oxidoreductase domain"/>
    <property type="match status" value="1"/>
</dbReference>
<dbReference type="InterPro" id="IPR023210">
    <property type="entry name" value="NADP_OxRdtase_dom"/>
</dbReference>
<sequence>MEKDGARLDLEQTARGMSPYTDAGITSFDMADHYGSAELIAGIFRKKLSNKPVQLLTKWVPDPEQKTKQDVRSAVELSLERMQSDVIDLMQFHAWNYANPYWLDSLFWLQELKEEGLIHNIGLTNFDTAHLRIAISSGVDIVSNQVSYSLIDQRAEYGMSKICEEFDIKLLAFGVLAGGFLSEKWLGAPDPSVKSLSTWSQMKYKRYIDAAGGWEKFQELLDTLQKISKKYHVQIPTIAMKYILDKPSVGGVIIGARLGEKDYINKNMKVFDINLDTDDKNLINKVQEQLAPISGDCGDEYRKAPILTAAGDLTDHIDSLSKPYEPIKINKNRARINSGTAWEELAGYSRAIKKDGYIAVSGTTATHGERLIGGNDPIAQTHFVIDKIEGAIESLGGKLQDVIRTRIFIKNISDWEAVARAHGERFTDIFPANTLVKAELIGSEYLVEIEADAILS</sequence>
<dbReference type="Pfam" id="PF01042">
    <property type="entry name" value="Ribonuc_L-PSP"/>
    <property type="match status" value="1"/>
</dbReference>
<dbReference type="Pfam" id="PF00248">
    <property type="entry name" value="Aldo_ket_red"/>
    <property type="match status" value="1"/>
</dbReference>
<proteinExistence type="predicted"/>